<proteinExistence type="predicted"/>
<organism evidence="1 2">
    <name type="scientific">Scophthalmus maximus</name>
    <name type="common">Turbot</name>
    <name type="synonym">Psetta maxima</name>
    <dbReference type="NCBI Taxonomy" id="52904"/>
    <lineage>
        <taxon>Eukaryota</taxon>
        <taxon>Metazoa</taxon>
        <taxon>Chordata</taxon>
        <taxon>Craniata</taxon>
        <taxon>Vertebrata</taxon>
        <taxon>Euteleostomi</taxon>
        <taxon>Actinopterygii</taxon>
        <taxon>Neopterygii</taxon>
        <taxon>Teleostei</taxon>
        <taxon>Neoteleostei</taxon>
        <taxon>Acanthomorphata</taxon>
        <taxon>Carangaria</taxon>
        <taxon>Pleuronectiformes</taxon>
        <taxon>Pleuronectoidei</taxon>
        <taxon>Scophthalmidae</taxon>
        <taxon>Scophthalmus</taxon>
    </lineage>
</organism>
<dbReference type="EMBL" id="VEVO01000004">
    <property type="protein sequence ID" value="KAF0042881.1"/>
    <property type="molecule type" value="Genomic_DNA"/>
</dbReference>
<accession>A0A6A4TJ39</accession>
<dbReference type="AlphaFoldDB" id="A0A6A4TJ39"/>
<protein>
    <submittedName>
        <fullName evidence="1">Uncharacterized protein</fullName>
    </submittedName>
</protein>
<gene>
    <name evidence="1" type="ORF">F2P81_004218</name>
</gene>
<dbReference type="Proteomes" id="UP000438429">
    <property type="component" value="Unassembled WGS sequence"/>
</dbReference>
<comment type="caution">
    <text evidence="1">The sequence shown here is derived from an EMBL/GenBank/DDBJ whole genome shotgun (WGS) entry which is preliminary data.</text>
</comment>
<evidence type="ECO:0000313" key="2">
    <source>
        <dbReference type="Proteomes" id="UP000438429"/>
    </source>
</evidence>
<reference evidence="1 2" key="1">
    <citation type="submission" date="2019-06" db="EMBL/GenBank/DDBJ databases">
        <title>Draft genomes of female and male turbot (Scophthalmus maximus).</title>
        <authorList>
            <person name="Xu H."/>
            <person name="Xu X.-W."/>
            <person name="Shao C."/>
            <person name="Chen S."/>
        </authorList>
    </citation>
    <scope>NUCLEOTIDE SEQUENCE [LARGE SCALE GENOMIC DNA]</scope>
    <source>
        <strain evidence="1">Ysfricsl-2016a</strain>
        <tissue evidence="1">Blood</tissue>
    </source>
</reference>
<name>A0A6A4TJ39_SCOMX</name>
<evidence type="ECO:0000313" key="1">
    <source>
        <dbReference type="EMBL" id="KAF0042881.1"/>
    </source>
</evidence>
<sequence>MTVTLLTAAELSSCSASGTIRRRRHRMSRKCSCWSSNASDSCCVRHVSKANSGKNARTRFPLKSSRMLETRE</sequence>